<comment type="caution">
    <text evidence="6">The sequence shown here is derived from an EMBL/GenBank/DDBJ whole genome shotgun (WGS) entry which is preliminary data.</text>
</comment>
<accession>A0AAV2SIT0</accession>
<evidence type="ECO:0000256" key="3">
    <source>
        <dbReference type="ARBA" id="ARBA00022490"/>
    </source>
</evidence>
<evidence type="ECO:0000313" key="6">
    <source>
        <dbReference type="EMBL" id="CAL4193827.1"/>
    </source>
</evidence>
<feature type="compositionally biased region" description="Acidic residues" evidence="5">
    <location>
        <begin position="199"/>
        <end position="217"/>
    </location>
</feature>
<evidence type="ECO:0000256" key="1">
    <source>
        <dbReference type="ARBA" id="ARBA00004123"/>
    </source>
</evidence>
<feature type="compositionally biased region" description="Acidic residues" evidence="5">
    <location>
        <begin position="148"/>
        <end position="184"/>
    </location>
</feature>
<dbReference type="AlphaFoldDB" id="A0AAV2SIT0"/>
<dbReference type="GO" id="GO:0034715">
    <property type="term" value="C:pICln-Sm protein complex"/>
    <property type="evidence" value="ECO:0007669"/>
    <property type="project" value="TreeGrafter"/>
</dbReference>
<feature type="non-terminal residue" evidence="6">
    <location>
        <position position="217"/>
    </location>
</feature>
<evidence type="ECO:0000256" key="5">
    <source>
        <dbReference type="SAM" id="MobiDB-lite"/>
    </source>
</evidence>
<keyword evidence="3" id="KW-0963">Cytoplasm</keyword>
<proteinExistence type="predicted"/>
<dbReference type="GO" id="GO:0045292">
    <property type="term" value="P:mRNA cis splicing, via spliceosome"/>
    <property type="evidence" value="ECO:0007669"/>
    <property type="project" value="TreeGrafter"/>
</dbReference>
<keyword evidence="7" id="KW-1185">Reference proteome</keyword>
<dbReference type="GO" id="GO:0000387">
    <property type="term" value="P:spliceosomal snRNP assembly"/>
    <property type="evidence" value="ECO:0007669"/>
    <property type="project" value="TreeGrafter"/>
</dbReference>
<organism evidence="6 7">
    <name type="scientific">Meganyctiphanes norvegica</name>
    <name type="common">Northern krill</name>
    <name type="synonym">Thysanopoda norvegica</name>
    <dbReference type="NCBI Taxonomy" id="48144"/>
    <lineage>
        <taxon>Eukaryota</taxon>
        <taxon>Metazoa</taxon>
        <taxon>Ecdysozoa</taxon>
        <taxon>Arthropoda</taxon>
        <taxon>Crustacea</taxon>
        <taxon>Multicrustacea</taxon>
        <taxon>Malacostraca</taxon>
        <taxon>Eumalacostraca</taxon>
        <taxon>Eucarida</taxon>
        <taxon>Euphausiacea</taxon>
        <taxon>Euphausiidae</taxon>
        <taxon>Meganyctiphanes</taxon>
    </lineage>
</organism>
<comment type="subcellular location">
    <subcellularLocation>
        <location evidence="2">Cytoplasm</location>
    </subcellularLocation>
    <subcellularLocation>
        <location evidence="1">Nucleus</location>
    </subcellularLocation>
</comment>
<dbReference type="PANTHER" id="PTHR21399">
    <property type="entry name" value="CHLORIDE CONDUCTANCE REGULATORY PROTEIN ICLN"/>
    <property type="match status" value="1"/>
</dbReference>
<evidence type="ECO:0000256" key="2">
    <source>
        <dbReference type="ARBA" id="ARBA00004496"/>
    </source>
</evidence>
<sequence length="217" mass="25175">MSPPRLGFKRNLVYRPPNQHSFLKEHALGKLTLYSKYHQNHSRGGDIFSFFWFISQRTTHISFHIFNKKTFTQKPTPPPFFLYFEVKFLQLLLGLGADNGHDVNNEDDEDEDQTAMTELHFVPGDLGLNVLETMYKALNHCQLKHPDPEDEVNEDDLYEEEEGEYEVDEDAEYEPYEENMEGELENIQRGVSGLSTQNDAEDTEEGMETGQFDDADK</sequence>
<dbReference type="InterPro" id="IPR011993">
    <property type="entry name" value="PH-like_dom_sf"/>
</dbReference>
<reference evidence="6 7" key="1">
    <citation type="submission" date="2024-05" db="EMBL/GenBank/DDBJ databases">
        <authorList>
            <person name="Wallberg A."/>
        </authorList>
    </citation>
    <scope>NUCLEOTIDE SEQUENCE [LARGE SCALE GENOMIC DNA]</scope>
</reference>
<dbReference type="GO" id="GO:0005681">
    <property type="term" value="C:spliceosomal complex"/>
    <property type="evidence" value="ECO:0007669"/>
    <property type="project" value="TreeGrafter"/>
</dbReference>
<dbReference type="InterPro" id="IPR039924">
    <property type="entry name" value="ICln/Lot5/Saf5"/>
</dbReference>
<feature type="region of interest" description="Disordered" evidence="5">
    <location>
        <begin position="144"/>
        <end position="217"/>
    </location>
</feature>
<protein>
    <recommendedName>
        <fullName evidence="8">Methylosome subunit pICln</fullName>
    </recommendedName>
</protein>
<keyword evidence="4" id="KW-0539">Nucleus</keyword>
<dbReference type="Proteomes" id="UP001497623">
    <property type="component" value="Unassembled WGS sequence"/>
</dbReference>
<dbReference type="Gene3D" id="2.30.29.30">
    <property type="entry name" value="Pleckstrin-homology domain (PH domain)/Phosphotyrosine-binding domain (PTB)"/>
    <property type="match status" value="1"/>
</dbReference>
<name>A0AAV2SIT0_MEGNR</name>
<dbReference type="EMBL" id="CAXKWB010070204">
    <property type="protein sequence ID" value="CAL4193827.1"/>
    <property type="molecule type" value="Genomic_DNA"/>
</dbReference>
<dbReference type="GO" id="GO:0005829">
    <property type="term" value="C:cytosol"/>
    <property type="evidence" value="ECO:0007669"/>
    <property type="project" value="TreeGrafter"/>
</dbReference>
<gene>
    <name evidence="6" type="ORF">MNOR_LOCUS36885</name>
</gene>
<dbReference type="PANTHER" id="PTHR21399:SF0">
    <property type="entry name" value="METHYLOSOME SUBUNIT PICLN"/>
    <property type="match status" value="1"/>
</dbReference>
<dbReference type="Pfam" id="PF03517">
    <property type="entry name" value="Voldacs"/>
    <property type="match status" value="1"/>
</dbReference>
<evidence type="ECO:0000313" key="7">
    <source>
        <dbReference type="Proteomes" id="UP001497623"/>
    </source>
</evidence>
<evidence type="ECO:0008006" key="8">
    <source>
        <dbReference type="Google" id="ProtNLM"/>
    </source>
</evidence>
<evidence type="ECO:0000256" key="4">
    <source>
        <dbReference type="ARBA" id="ARBA00023242"/>
    </source>
</evidence>